<reference evidence="25 26" key="1">
    <citation type="submission" date="2020-09" db="EMBL/GenBank/DDBJ databases">
        <title>De no assembly of potato wild relative species, Solanum commersonii.</title>
        <authorList>
            <person name="Cho K."/>
        </authorList>
    </citation>
    <scope>NUCLEOTIDE SEQUENCE [LARGE SCALE GENOMIC DNA]</scope>
    <source>
        <strain evidence="25">LZ3.2</strain>
        <tissue evidence="25">Leaf</tissue>
    </source>
</reference>
<dbReference type="SUPFAM" id="SSF52743">
    <property type="entry name" value="Subtilisin-like"/>
    <property type="match status" value="1"/>
</dbReference>
<dbReference type="FunFam" id="1.25.40.20:FF:000245">
    <property type="entry name" value="Ankyrin repeat-containing protein ITN1"/>
    <property type="match status" value="1"/>
</dbReference>
<dbReference type="PANTHER" id="PTHR10795">
    <property type="entry name" value="PROPROTEIN CONVERTASE SUBTILISIN/KEXIN"/>
    <property type="match status" value="1"/>
</dbReference>
<dbReference type="Proteomes" id="UP000824120">
    <property type="component" value="Chromosome 10"/>
</dbReference>
<dbReference type="InterPro" id="IPR000209">
    <property type="entry name" value="Peptidase_S8/S53_dom"/>
</dbReference>
<dbReference type="PRINTS" id="PR00723">
    <property type="entry name" value="SUBTILISIN"/>
</dbReference>
<feature type="domain" description="Subtilisin-like protease fibronectin type-III" evidence="24">
    <location>
        <begin position="644"/>
        <end position="736"/>
    </location>
</feature>
<dbReference type="GO" id="GO:0006508">
    <property type="term" value="P:proteolysis"/>
    <property type="evidence" value="ECO:0007669"/>
    <property type="project" value="UniProtKB-KW"/>
</dbReference>
<evidence type="ECO:0000256" key="20">
    <source>
        <dbReference type="SAM" id="SignalP"/>
    </source>
</evidence>
<comment type="caution">
    <text evidence="25">The sequence shown here is derived from an EMBL/GenBank/DDBJ whole genome shotgun (WGS) entry which is preliminary data.</text>
</comment>
<feature type="repeat" description="ANK" evidence="17">
    <location>
        <begin position="1050"/>
        <end position="1083"/>
    </location>
</feature>
<evidence type="ECO:0000256" key="16">
    <source>
        <dbReference type="ARBA" id="ARBA00023180"/>
    </source>
</evidence>
<dbReference type="Pfam" id="PF13962">
    <property type="entry name" value="PGG"/>
    <property type="match status" value="1"/>
</dbReference>
<feature type="repeat" description="ANK" evidence="17">
    <location>
        <begin position="914"/>
        <end position="946"/>
    </location>
</feature>
<proteinExistence type="inferred from homology"/>
<dbReference type="PROSITE" id="PS50297">
    <property type="entry name" value="ANK_REP_REGION"/>
    <property type="match status" value="3"/>
</dbReference>
<comment type="subcellular location">
    <subcellularLocation>
        <location evidence="2">Cell membrane</location>
        <topology evidence="2">Multi-pass membrane protein</topology>
    </subcellularLocation>
    <subcellularLocation>
        <location evidence="1">Secreted</location>
    </subcellularLocation>
</comment>
<dbReference type="GO" id="GO:0005576">
    <property type="term" value="C:extracellular region"/>
    <property type="evidence" value="ECO:0007669"/>
    <property type="project" value="UniProtKB-SubCell"/>
</dbReference>
<evidence type="ECO:0000259" key="23">
    <source>
        <dbReference type="Pfam" id="PF13962"/>
    </source>
</evidence>
<feature type="domain" description="Inhibitor I9" evidence="22">
    <location>
        <begin position="26"/>
        <end position="112"/>
    </location>
</feature>
<organism evidence="25 26">
    <name type="scientific">Solanum commersonii</name>
    <name type="common">Commerson's wild potato</name>
    <name type="synonym">Commerson's nightshade</name>
    <dbReference type="NCBI Taxonomy" id="4109"/>
    <lineage>
        <taxon>Eukaryota</taxon>
        <taxon>Viridiplantae</taxon>
        <taxon>Streptophyta</taxon>
        <taxon>Embryophyta</taxon>
        <taxon>Tracheophyta</taxon>
        <taxon>Spermatophyta</taxon>
        <taxon>Magnoliopsida</taxon>
        <taxon>eudicotyledons</taxon>
        <taxon>Gunneridae</taxon>
        <taxon>Pentapetalae</taxon>
        <taxon>asterids</taxon>
        <taxon>lamiids</taxon>
        <taxon>Solanales</taxon>
        <taxon>Solanaceae</taxon>
        <taxon>Solanoideae</taxon>
        <taxon>Solaneae</taxon>
        <taxon>Solanum</taxon>
    </lineage>
</organism>
<dbReference type="InterPro" id="IPR037045">
    <property type="entry name" value="S8pro/Inhibitor_I9_sf"/>
</dbReference>
<dbReference type="InterPro" id="IPR022398">
    <property type="entry name" value="Peptidase_S8_His-AS"/>
</dbReference>
<dbReference type="Gene3D" id="3.50.30.30">
    <property type="match status" value="1"/>
</dbReference>
<evidence type="ECO:0000256" key="3">
    <source>
        <dbReference type="ARBA" id="ARBA00011073"/>
    </source>
</evidence>
<dbReference type="Gene3D" id="3.30.70.80">
    <property type="entry name" value="Peptidase S8 propeptide/proteinase inhibitor I9"/>
    <property type="match status" value="1"/>
</dbReference>
<evidence type="ECO:0000256" key="4">
    <source>
        <dbReference type="ARBA" id="ARBA00022475"/>
    </source>
</evidence>
<dbReference type="Gene3D" id="1.25.40.20">
    <property type="entry name" value="Ankyrin repeat-containing domain"/>
    <property type="match status" value="2"/>
</dbReference>
<feature type="domain" description="Peptidase S8/S53" evidence="21">
    <location>
        <begin position="135"/>
        <end position="565"/>
    </location>
</feature>
<dbReference type="Gene3D" id="3.40.50.200">
    <property type="entry name" value="Peptidase S8/S53 domain"/>
    <property type="match status" value="1"/>
</dbReference>
<evidence type="ECO:0000259" key="22">
    <source>
        <dbReference type="Pfam" id="PF05922"/>
    </source>
</evidence>
<dbReference type="InterPro" id="IPR041469">
    <property type="entry name" value="Subtilisin-like_FN3"/>
</dbReference>
<feature type="transmembrane region" description="Helical" evidence="19">
    <location>
        <begin position="1251"/>
        <end position="1271"/>
    </location>
</feature>
<dbReference type="Pfam" id="PF17766">
    <property type="entry name" value="fn3_6"/>
    <property type="match status" value="1"/>
</dbReference>
<evidence type="ECO:0000256" key="7">
    <source>
        <dbReference type="ARBA" id="ARBA00022692"/>
    </source>
</evidence>
<evidence type="ECO:0000256" key="11">
    <source>
        <dbReference type="ARBA" id="ARBA00022825"/>
    </source>
</evidence>
<keyword evidence="11" id="KW-0720">Serine protease</keyword>
<evidence type="ECO:0000256" key="8">
    <source>
        <dbReference type="ARBA" id="ARBA00022729"/>
    </source>
</evidence>
<evidence type="ECO:0000313" key="26">
    <source>
        <dbReference type="Proteomes" id="UP000824120"/>
    </source>
</evidence>
<keyword evidence="6" id="KW-0645">Protease</keyword>
<dbReference type="Pfam" id="PF05922">
    <property type="entry name" value="Inhibitor_I9"/>
    <property type="match status" value="1"/>
</dbReference>
<evidence type="ECO:0000256" key="15">
    <source>
        <dbReference type="ARBA" id="ARBA00023136"/>
    </source>
</evidence>
<evidence type="ECO:0000259" key="21">
    <source>
        <dbReference type="Pfam" id="PF00082"/>
    </source>
</evidence>
<accession>A0A9J5X574</accession>
<dbReference type="InterPro" id="IPR015500">
    <property type="entry name" value="Peptidase_S8_subtilisin-rel"/>
</dbReference>
<dbReference type="GO" id="GO:0005886">
    <property type="term" value="C:plasma membrane"/>
    <property type="evidence" value="ECO:0007669"/>
    <property type="project" value="UniProtKB-SubCell"/>
</dbReference>
<dbReference type="PROSITE" id="PS00137">
    <property type="entry name" value="SUBTILASE_HIS"/>
    <property type="match status" value="1"/>
</dbReference>
<evidence type="ECO:0000256" key="14">
    <source>
        <dbReference type="ARBA" id="ARBA00023043"/>
    </source>
</evidence>
<dbReference type="InterPro" id="IPR002110">
    <property type="entry name" value="Ankyrin_rpt"/>
</dbReference>
<dbReference type="CDD" id="cd02120">
    <property type="entry name" value="PA_subtilisin_like"/>
    <property type="match status" value="1"/>
</dbReference>
<keyword evidence="5" id="KW-0964">Secreted</keyword>
<keyword evidence="9" id="KW-0677">Repeat</keyword>
<dbReference type="EMBL" id="JACXVP010000010">
    <property type="protein sequence ID" value="KAG5582927.1"/>
    <property type="molecule type" value="Genomic_DNA"/>
</dbReference>
<comment type="caution">
    <text evidence="18">Lacks conserved residue(s) required for the propagation of feature annotation.</text>
</comment>
<feature type="signal peptide" evidence="20">
    <location>
        <begin position="1"/>
        <end position="22"/>
    </location>
</feature>
<evidence type="ECO:0000256" key="13">
    <source>
        <dbReference type="ARBA" id="ARBA00023016"/>
    </source>
</evidence>
<dbReference type="FunFam" id="3.30.70.80:FF:000003">
    <property type="entry name" value="Subtilisin-like protease SBT1.9"/>
    <property type="match status" value="1"/>
</dbReference>
<evidence type="ECO:0000256" key="2">
    <source>
        <dbReference type="ARBA" id="ARBA00004651"/>
    </source>
</evidence>
<dbReference type="InterPro" id="IPR036852">
    <property type="entry name" value="Peptidase_S8/S53_dom_sf"/>
</dbReference>
<keyword evidence="14 17" id="KW-0040">ANK repeat</keyword>
<dbReference type="SMART" id="SM00248">
    <property type="entry name" value="ANK"/>
    <property type="match status" value="7"/>
</dbReference>
<dbReference type="InterPro" id="IPR036770">
    <property type="entry name" value="Ankyrin_rpt-contain_sf"/>
</dbReference>
<dbReference type="PROSITE" id="PS50088">
    <property type="entry name" value="ANK_REPEAT"/>
    <property type="match status" value="4"/>
</dbReference>
<keyword evidence="16" id="KW-0325">Glycoprotein</keyword>
<evidence type="ECO:0000313" key="25">
    <source>
        <dbReference type="EMBL" id="KAG5582927.1"/>
    </source>
</evidence>
<dbReference type="OrthoDB" id="206201at2759"/>
<sequence>MKTILPFLIFSLFLSLFLGTSAKRSTYIVHLDKSFMPKIFATHQNWHSSIIDTIKIEAPTTQNSHHPIPKLLYSYDNVLHGFSAVLSKDEFEALKKSPGFLSAYKDRPVEAHTTHTPEFLKLNPASGLWPASGFGEDVIIGVLDSGVWPESASFRDDGLSAIPKKWKGICKPGTDFNSSLCNRKLIGANYFNKGLLASDPTIVLSMNSARDMRGHGTHVASIAAGSPVKGVTYFGYAPGTARGIAPQARIAVYKFSFEEGTVTSDLIAAMDQAVADGVDVLSLSYGYGFDPLYEDSVAIASFGAMMKGVLVSASAGNNGPEMGTLSNGFPWIFTVASSSTERSFSGTITLGNGLKITGFSLFPVRTTIKDFDLVYNGSLSTCDSSDDLAQVPNKARSITICYSTAQEDLSVSDQMGAISESKFGGALYVYGDPDVLTSNYFMNPGAVISSKDWKKVVDYAKTSAKPKPAPVVSAFSSRGPSLSYLRVAKPDIMAPGELILAAWPSNTSAAVIGVNTFLDSDYRLLSGTLMVAPHISGIAAMLKGVHPDWSPSAIRSAMMTTANPLDNTGKPIKTMDYLRTSYATSLSMEAGLVDPNRAVDPGLIYDATPQDYVNLLCSMNFTAKQFMTIARSSAKHNCANPSDDINYPSFIALYIPNGDYAWLEQKFRRTVTNVGPGAAKYKVKVKSPINSTISISPQTLVFEKKHQKQDYTLTIRYRGIEFDQAQSGSITWVEENGSMDLEMGLPPAPHPISNMNYAGDPSSSPSPRAPALVVSHSSKALIPSNSGKALFVSNSGKALLLSNSGKRMDPTGKKKYVKQVTGRHNDTELHLAAQRGDVGAVRDILGEIDAQMLKTMSGAEFDAEVAEIREAMVNEVNELGETALFTAAERGYIDVVKELLPYSTKEGIRTKNRSGLDPLHIAANQGHQAIVKLLLEHEPELSKTVAQSNATPLVSAATKGHTSVVHELLSKDSSLLEISRSNGKNALHLSARQGHVDIVQALLEKDPQLARRTDKKGQTALHMAVKGVSSEVVKLLLQADPAIVMLPDKFGNTALHIATRKKRSEIVQELLMLDDTNVNALTREHKTALDIAEGLPMSEESTELKECLTRYGACRANELNQPRDELRKTVTEIKKNVHSQLEQARKTNKNMSGIAKELQKLHREGINTATNSVTIVASLFATVAFAAIFTVPGGDLDSGYAVASNTPAFKIFYITNALALFTSLAVVVVQITVVRGETKSEKRVIGVINKLMWLAAVFTNLAFVSASYVVIGKRNIWAAIFVTVVAGIIMAGVLGAMTYYVVKSKRTRKIRKREKFTRTRTNSFHTELSDSDLNPMFAL</sequence>
<dbReference type="Pfam" id="PF00082">
    <property type="entry name" value="Peptidase_S8"/>
    <property type="match status" value="1"/>
</dbReference>
<keyword evidence="8 20" id="KW-0732">Signal</keyword>
<feature type="repeat" description="ANK" evidence="17">
    <location>
        <begin position="1016"/>
        <end position="1038"/>
    </location>
</feature>
<evidence type="ECO:0000256" key="1">
    <source>
        <dbReference type="ARBA" id="ARBA00004613"/>
    </source>
</evidence>
<protein>
    <submittedName>
        <fullName evidence="25">Uncharacterized protein</fullName>
    </submittedName>
</protein>
<dbReference type="CDD" id="cd04852">
    <property type="entry name" value="Peptidases_S8_3"/>
    <property type="match status" value="1"/>
</dbReference>
<keyword evidence="15 19" id="KW-0472">Membrane</keyword>
<comment type="similarity">
    <text evidence="3 18">Belongs to the peptidase S8 family.</text>
</comment>
<dbReference type="InterPro" id="IPR045051">
    <property type="entry name" value="SBT"/>
</dbReference>
<evidence type="ECO:0000256" key="10">
    <source>
        <dbReference type="ARBA" id="ARBA00022801"/>
    </source>
</evidence>
<keyword evidence="13" id="KW-0346">Stress response</keyword>
<keyword evidence="26" id="KW-1185">Reference proteome</keyword>
<dbReference type="SUPFAM" id="SSF48403">
    <property type="entry name" value="Ankyrin repeat"/>
    <property type="match status" value="1"/>
</dbReference>
<evidence type="ECO:0000256" key="12">
    <source>
        <dbReference type="ARBA" id="ARBA00022989"/>
    </source>
</evidence>
<dbReference type="FunFam" id="3.40.50.200:FF:000006">
    <property type="entry name" value="Subtilisin-like protease SBT1.5"/>
    <property type="match status" value="1"/>
</dbReference>
<dbReference type="InterPro" id="IPR010259">
    <property type="entry name" value="S8pro/Inhibitor_I9"/>
</dbReference>
<keyword evidence="4" id="KW-1003">Cell membrane</keyword>
<feature type="repeat" description="ANK" evidence="17">
    <location>
        <begin position="982"/>
        <end position="1014"/>
    </location>
</feature>
<dbReference type="Gene3D" id="2.60.40.2310">
    <property type="match status" value="1"/>
</dbReference>
<dbReference type="InterPro" id="IPR026961">
    <property type="entry name" value="PGG_dom"/>
</dbReference>
<feature type="transmembrane region" description="Helical" evidence="19">
    <location>
        <begin position="1277"/>
        <end position="1302"/>
    </location>
</feature>
<dbReference type="InterPro" id="IPR034197">
    <property type="entry name" value="Peptidases_S8_3"/>
</dbReference>
<feature type="chain" id="PRO_5039947360" evidence="20">
    <location>
        <begin position="23"/>
        <end position="1339"/>
    </location>
</feature>
<keyword evidence="12 19" id="KW-1133">Transmembrane helix</keyword>
<dbReference type="GO" id="GO:0004252">
    <property type="term" value="F:serine-type endopeptidase activity"/>
    <property type="evidence" value="ECO:0007669"/>
    <property type="project" value="InterPro"/>
</dbReference>
<keyword evidence="10" id="KW-0378">Hydrolase</keyword>
<dbReference type="FunFam" id="1.25.40.20:FF:000217">
    <property type="entry name" value="Ankyrin repeat-containing protein ITN1"/>
    <property type="match status" value="1"/>
</dbReference>
<keyword evidence="7 19" id="KW-0812">Transmembrane</keyword>
<dbReference type="Pfam" id="PF12796">
    <property type="entry name" value="Ank_2"/>
    <property type="match status" value="3"/>
</dbReference>
<name>A0A9J5X574_SOLCO</name>
<gene>
    <name evidence="25" type="ORF">H5410_053554</name>
</gene>
<feature type="domain" description="PGG" evidence="23">
    <location>
        <begin position="1164"/>
        <end position="1270"/>
    </location>
</feature>
<evidence type="ECO:0000256" key="9">
    <source>
        <dbReference type="ARBA" id="ARBA00022737"/>
    </source>
</evidence>
<evidence type="ECO:0000259" key="24">
    <source>
        <dbReference type="Pfam" id="PF17766"/>
    </source>
</evidence>
<evidence type="ECO:0000256" key="19">
    <source>
        <dbReference type="SAM" id="Phobius"/>
    </source>
</evidence>
<evidence type="ECO:0000256" key="6">
    <source>
        <dbReference type="ARBA" id="ARBA00022670"/>
    </source>
</evidence>
<feature type="transmembrane region" description="Helical" evidence="19">
    <location>
        <begin position="1211"/>
        <end position="1231"/>
    </location>
</feature>
<dbReference type="PROSITE" id="PS51892">
    <property type="entry name" value="SUBTILASE"/>
    <property type="match status" value="1"/>
</dbReference>
<evidence type="ECO:0000256" key="5">
    <source>
        <dbReference type="ARBA" id="ARBA00022525"/>
    </source>
</evidence>
<evidence type="ECO:0000256" key="18">
    <source>
        <dbReference type="PROSITE-ProRule" id="PRU01240"/>
    </source>
</evidence>
<evidence type="ECO:0000256" key="17">
    <source>
        <dbReference type="PROSITE-ProRule" id="PRU00023"/>
    </source>
</evidence>